<feature type="compositionally biased region" description="Polar residues" evidence="1">
    <location>
        <begin position="30"/>
        <end position="44"/>
    </location>
</feature>
<comment type="caution">
    <text evidence="2">The sequence shown here is derived from an EMBL/GenBank/DDBJ whole genome shotgun (WGS) entry which is preliminary data.</text>
</comment>
<gene>
    <name evidence="2" type="ORF">LTR09_012643</name>
</gene>
<accession>A0AAJ0D4V0</accession>
<proteinExistence type="predicted"/>
<organism evidence="2 3">
    <name type="scientific">Extremus antarcticus</name>
    <dbReference type="NCBI Taxonomy" id="702011"/>
    <lineage>
        <taxon>Eukaryota</taxon>
        <taxon>Fungi</taxon>
        <taxon>Dikarya</taxon>
        <taxon>Ascomycota</taxon>
        <taxon>Pezizomycotina</taxon>
        <taxon>Dothideomycetes</taxon>
        <taxon>Dothideomycetidae</taxon>
        <taxon>Mycosphaerellales</taxon>
        <taxon>Extremaceae</taxon>
        <taxon>Extremus</taxon>
    </lineage>
</organism>
<feature type="compositionally biased region" description="Polar residues" evidence="1">
    <location>
        <begin position="57"/>
        <end position="72"/>
    </location>
</feature>
<dbReference type="EMBL" id="JAWDJX010000147">
    <property type="protein sequence ID" value="KAK3045824.1"/>
    <property type="molecule type" value="Genomic_DNA"/>
</dbReference>
<reference evidence="2" key="1">
    <citation type="submission" date="2023-04" db="EMBL/GenBank/DDBJ databases">
        <title>Black Yeasts Isolated from many extreme environments.</title>
        <authorList>
            <person name="Coleine C."/>
            <person name="Stajich J.E."/>
            <person name="Selbmann L."/>
        </authorList>
    </citation>
    <scope>NUCLEOTIDE SEQUENCE</scope>
    <source>
        <strain evidence="2">CCFEE 5312</strain>
    </source>
</reference>
<feature type="region of interest" description="Disordered" evidence="1">
    <location>
        <begin position="18"/>
        <end position="72"/>
    </location>
</feature>
<protein>
    <submittedName>
        <fullName evidence="2">Uncharacterized protein</fullName>
    </submittedName>
</protein>
<dbReference type="Proteomes" id="UP001271007">
    <property type="component" value="Unassembled WGS sequence"/>
</dbReference>
<name>A0AAJ0D4V0_9PEZI</name>
<feature type="compositionally biased region" description="Basic and acidic residues" evidence="1">
    <location>
        <begin position="45"/>
        <end position="56"/>
    </location>
</feature>
<evidence type="ECO:0000256" key="1">
    <source>
        <dbReference type="SAM" id="MobiDB-lite"/>
    </source>
</evidence>
<dbReference type="AlphaFoldDB" id="A0AAJ0D4V0"/>
<evidence type="ECO:0000313" key="3">
    <source>
        <dbReference type="Proteomes" id="UP001271007"/>
    </source>
</evidence>
<evidence type="ECO:0000313" key="2">
    <source>
        <dbReference type="EMBL" id="KAK3045824.1"/>
    </source>
</evidence>
<keyword evidence="3" id="KW-1185">Reference proteome</keyword>
<sequence length="72" mass="7905">MDRISKSFQLPNILTSSNYDSLSKAKGNSLLPQNEPQERATTVDTSERRSVSRFDENASSSSGLLDSTHTAE</sequence>